<comment type="caution">
    <text evidence="1">The sequence shown here is derived from an EMBL/GenBank/DDBJ whole genome shotgun (WGS) entry which is preliminary data.</text>
</comment>
<dbReference type="NCBIfam" id="TIGR01484">
    <property type="entry name" value="HAD-SF-IIB"/>
    <property type="match status" value="1"/>
</dbReference>
<dbReference type="GO" id="GO:0005829">
    <property type="term" value="C:cytosol"/>
    <property type="evidence" value="ECO:0007669"/>
    <property type="project" value="TreeGrafter"/>
</dbReference>
<dbReference type="InterPro" id="IPR006379">
    <property type="entry name" value="HAD-SF_hydro_IIB"/>
</dbReference>
<dbReference type="InterPro" id="IPR000150">
    <property type="entry name" value="Cof"/>
</dbReference>
<dbReference type="Pfam" id="PF08282">
    <property type="entry name" value="Hydrolase_3"/>
    <property type="match status" value="1"/>
</dbReference>
<dbReference type="Proteomes" id="UP000196475">
    <property type="component" value="Unassembled WGS sequence"/>
</dbReference>
<organism evidence="1 2">
    <name type="scientific">Bacillus thermozeamaize</name>
    <dbReference type="NCBI Taxonomy" id="230954"/>
    <lineage>
        <taxon>Bacteria</taxon>
        <taxon>Bacillati</taxon>
        <taxon>Bacillota</taxon>
        <taxon>Bacilli</taxon>
        <taxon>Bacillales</taxon>
        <taxon>Bacillaceae</taxon>
        <taxon>Bacillus</taxon>
    </lineage>
</organism>
<dbReference type="AlphaFoldDB" id="A0A1Y3PPP8"/>
<dbReference type="Gene3D" id="3.40.50.1000">
    <property type="entry name" value="HAD superfamily/HAD-like"/>
    <property type="match status" value="1"/>
</dbReference>
<dbReference type="SFLD" id="SFLDG01140">
    <property type="entry name" value="C2.B:_Phosphomannomutase_and_P"/>
    <property type="match status" value="1"/>
</dbReference>
<dbReference type="InterPro" id="IPR023214">
    <property type="entry name" value="HAD_sf"/>
</dbReference>
<dbReference type="GO" id="GO:0016791">
    <property type="term" value="F:phosphatase activity"/>
    <property type="evidence" value="ECO:0007669"/>
    <property type="project" value="UniProtKB-ARBA"/>
</dbReference>
<evidence type="ECO:0000313" key="1">
    <source>
        <dbReference type="EMBL" id="OUM89310.1"/>
    </source>
</evidence>
<sequence length="265" mass="29850">MRYRLVAIDVDGTLLNDQYEMPPRTVETMNRSLDYCHVVLCTGRSLFSTKPLLQHFKKPIPLISDNGGTLWLPERGILEQTTISRQVVKEVLSFCREYGLHVDFTTGEGIYVESLNEQLLSIYRKYFAEPKKVRDLMQLKQMPVKITISGPPQQIDQAYPEVIRRFAEKAQFFRSGPYFIDCLAQGVNKGAALMKVASALGVDISQTIAIGNYFNDLEMLQLAGLGVAVANAPEEVRGQADLVTDSNNHEGVRKVLEKFILTFTE</sequence>
<dbReference type="Gene3D" id="3.30.1240.10">
    <property type="match status" value="1"/>
</dbReference>
<dbReference type="CDD" id="cd07516">
    <property type="entry name" value="HAD_Pase"/>
    <property type="match status" value="1"/>
</dbReference>
<dbReference type="InterPro" id="IPR036412">
    <property type="entry name" value="HAD-like_sf"/>
</dbReference>
<reference evidence="2" key="1">
    <citation type="submission" date="2016-06" db="EMBL/GenBank/DDBJ databases">
        <authorList>
            <person name="Nascimento L."/>
            <person name="Pereira R.V."/>
            <person name="Martins L.F."/>
            <person name="Quaggio R.B."/>
            <person name="Silva A.M."/>
            <person name="Setubal J.C."/>
        </authorList>
    </citation>
    <scope>NUCLEOTIDE SEQUENCE [LARGE SCALE GENOMIC DNA]</scope>
</reference>
<gene>
    <name evidence="1" type="ORF">BAA01_03555</name>
</gene>
<accession>A0A1Y3PPP8</accession>
<dbReference type="SUPFAM" id="SSF56784">
    <property type="entry name" value="HAD-like"/>
    <property type="match status" value="1"/>
</dbReference>
<dbReference type="NCBIfam" id="TIGR00099">
    <property type="entry name" value="Cof-subfamily"/>
    <property type="match status" value="1"/>
</dbReference>
<name>A0A1Y3PPP8_9BACI</name>
<dbReference type="PANTHER" id="PTHR10000:SF8">
    <property type="entry name" value="HAD SUPERFAMILY HYDROLASE-LIKE, TYPE 3"/>
    <property type="match status" value="1"/>
</dbReference>
<dbReference type="PROSITE" id="PS01228">
    <property type="entry name" value="COF_1"/>
    <property type="match status" value="1"/>
</dbReference>
<protein>
    <recommendedName>
        <fullName evidence="3">Haloacid dehalogenase</fullName>
    </recommendedName>
</protein>
<dbReference type="GO" id="GO:0000287">
    <property type="term" value="F:magnesium ion binding"/>
    <property type="evidence" value="ECO:0007669"/>
    <property type="project" value="TreeGrafter"/>
</dbReference>
<dbReference type="PANTHER" id="PTHR10000">
    <property type="entry name" value="PHOSPHOSERINE PHOSPHATASE"/>
    <property type="match status" value="1"/>
</dbReference>
<evidence type="ECO:0000313" key="2">
    <source>
        <dbReference type="Proteomes" id="UP000196475"/>
    </source>
</evidence>
<proteinExistence type="predicted"/>
<dbReference type="SFLD" id="SFLDS00003">
    <property type="entry name" value="Haloacid_Dehalogenase"/>
    <property type="match status" value="1"/>
</dbReference>
<evidence type="ECO:0008006" key="3">
    <source>
        <dbReference type="Google" id="ProtNLM"/>
    </source>
</evidence>
<dbReference type="EMBL" id="LZRT01000045">
    <property type="protein sequence ID" value="OUM89310.1"/>
    <property type="molecule type" value="Genomic_DNA"/>
</dbReference>